<sequence length="75" mass="8492">MRTHQFHGTCMAMGIVGTEQIGVTNEEVSDHREIVVTLGITIGIVVDKTTQPMHGWQLYHHSKTLKKHQTLTRQV</sequence>
<dbReference type="EMBL" id="KE525423">
    <property type="protein sequence ID" value="KFB53979.1"/>
    <property type="molecule type" value="Genomic_DNA"/>
</dbReference>
<accession>A0A084WUT5</accession>
<dbReference type="EnsemblMetazoa" id="ASIC022230-RA">
    <property type="protein sequence ID" value="ASIC022230-PA"/>
    <property type="gene ID" value="ASIC022230"/>
</dbReference>
<evidence type="ECO:0000313" key="1">
    <source>
        <dbReference type="EMBL" id="KFB53979.1"/>
    </source>
</evidence>
<gene>
    <name evidence="1" type="ORF">ZHAS_00022230</name>
</gene>
<name>A0A084WUT5_ANOSI</name>
<proteinExistence type="predicted"/>
<keyword evidence="3" id="KW-1185">Reference proteome</keyword>
<organism evidence="1">
    <name type="scientific">Anopheles sinensis</name>
    <name type="common">Mosquito</name>
    <dbReference type="NCBI Taxonomy" id="74873"/>
    <lineage>
        <taxon>Eukaryota</taxon>
        <taxon>Metazoa</taxon>
        <taxon>Ecdysozoa</taxon>
        <taxon>Arthropoda</taxon>
        <taxon>Hexapoda</taxon>
        <taxon>Insecta</taxon>
        <taxon>Pterygota</taxon>
        <taxon>Neoptera</taxon>
        <taxon>Endopterygota</taxon>
        <taxon>Diptera</taxon>
        <taxon>Nematocera</taxon>
        <taxon>Culicoidea</taxon>
        <taxon>Culicidae</taxon>
        <taxon>Anophelinae</taxon>
        <taxon>Anopheles</taxon>
    </lineage>
</organism>
<reference evidence="1 3" key="1">
    <citation type="journal article" date="2014" name="BMC Genomics">
        <title>Genome sequence of Anopheles sinensis provides insight into genetics basis of mosquito competence for malaria parasites.</title>
        <authorList>
            <person name="Zhou D."/>
            <person name="Zhang D."/>
            <person name="Ding G."/>
            <person name="Shi L."/>
            <person name="Hou Q."/>
            <person name="Ye Y."/>
            <person name="Xu Y."/>
            <person name="Zhou H."/>
            <person name="Xiong C."/>
            <person name="Li S."/>
            <person name="Yu J."/>
            <person name="Hong S."/>
            <person name="Yu X."/>
            <person name="Zou P."/>
            <person name="Chen C."/>
            <person name="Chang X."/>
            <person name="Wang W."/>
            <person name="Lv Y."/>
            <person name="Sun Y."/>
            <person name="Ma L."/>
            <person name="Shen B."/>
            <person name="Zhu C."/>
        </authorList>
    </citation>
    <scope>NUCLEOTIDE SEQUENCE [LARGE SCALE GENOMIC DNA]</scope>
</reference>
<evidence type="ECO:0000313" key="3">
    <source>
        <dbReference type="Proteomes" id="UP000030765"/>
    </source>
</evidence>
<dbReference type="VEuPathDB" id="VectorBase:ASIC022230"/>
<reference evidence="2" key="2">
    <citation type="submission" date="2020-05" db="UniProtKB">
        <authorList>
            <consortium name="EnsemblMetazoa"/>
        </authorList>
    </citation>
    <scope>IDENTIFICATION</scope>
</reference>
<dbReference type="AlphaFoldDB" id="A0A084WUT5"/>
<evidence type="ECO:0000313" key="2">
    <source>
        <dbReference type="EnsemblMetazoa" id="ASIC022230-PA"/>
    </source>
</evidence>
<protein>
    <submittedName>
        <fullName evidence="1 2">Putative monovalent cation/H+ antiporter 3 subunit D</fullName>
    </submittedName>
</protein>
<dbReference type="EMBL" id="ATLV01027125">
    <property type="status" value="NOT_ANNOTATED_CDS"/>
    <property type="molecule type" value="Genomic_DNA"/>
</dbReference>
<dbReference type="Proteomes" id="UP000030765">
    <property type="component" value="Unassembled WGS sequence"/>
</dbReference>